<evidence type="ECO:0000313" key="3">
    <source>
        <dbReference type="Proteomes" id="UP001348641"/>
    </source>
</evidence>
<reference evidence="2 3" key="1">
    <citation type="submission" date="2023-07" db="EMBL/GenBank/DDBJ databases">
        <authorList>
            <person name="Girao M."/>
            <person name="Carvalho M.F."/>
        </authorList>
    </citation>
    <scope>NUCLEOTIDE SEQUENCE [LARGE SCALE GENOMIC DNA]</scope>
    <source>
        <strain evidence="2 3">66/93</strain>
    </source>
</reference>
<sequence>MPSNTKVEVRRSPRRRRTVSAYRDGDTTVVLVPATFSRAEEKRWVGRMLQRLEAREGRRHPGDTELRDRALELARRYLGGAELPDSVRWVDNQNARWGSCTPETRTIRISRRLAGMPSWVVDYVLVHELAHLSIPHHGRDFWALVRRYPRAERARGYLEGFSAASRTEACDHDEDGEEDEVEELGIAEVALEE</sequence>
<comment type="caution">
    <text evidence="2">The sequence shown here is derived from an EMBL/GenBank/DDBJ whole genome shotgun (WGS) entry which is preliminary data.</text>
</comment>
<dbReference type="PANTHER" id="PTHR30399:SF1">
    <property type="entry name" value="UTP PYROPHOSPHATASE"/>
    <property type="match status" value="1"/>
</dbReference>
<dbReference type="Pfam" id="PF01863">
    <property type="entry name" value="YgjP-like"/>
    <property type="match status" value="1"/>
</dbReference>
<dbReference type="CDD" id="cd07344">
    <property type="entry name" value="M48_yhfN_like"/>
    <property type="match status" value="1"/>
</dbReference>
<protein>
    <submittedName>
        <fullName evidence="2">M48 family metallopeptidase</fullName>
    </submittedName>
</protein>
<name>A0ABU7KXS6_9ACTN</name>
<evidence type="ECO:0000313" key="2">
    <source>
        <dbReference type="EMBL" id="MEE2053789.1"/>
    </source>
</evidence>
<dbReference type="Gene3D" id="3.30.2010.10">
    <property type="entry name" value="Metalloproteases ('zincins'), catalytic domain"/>
    <property type="match status" value="1"/>
</dbReference>
<organism evidence="2 3">
    <name type="scientific">Nocardiopsis tropica</name>
    <dbReference type="NCBI Taxonomy" id="109330"/>
    <lineage>
        <taxon>Bacteria</taxon>
        <taxon>Bacillati</taxon>
        <taxon>Actinomycetota</taxon>
        <taxon>Actinomycetes</taxon>
        <taxon>Streptosporangiales</taxon>
        <taxon>Nocardiopsidaceae</taxon>
        <taxon>Nocardiopsis</taxon>
    </lineage>
</organism>
<accession>A0ABU7KXS6</accession>
<evidence type="ECO:0000259" key="1">
    <source>
        <dbReference type="Pfam" id="PF01863"/>
    </source>
</evidence>
<dbReference type="Proteomes" id="UP001348641">
    <property type="component" value="Unassembled WGS sequence"/>
</dbReference>
<gene>
    <name evidence="2" type="ORF">Q8A49_25135</name>
</gene>
<dbReference type="InterPro" id="IPR002725">
    <property type="entry name" value="YgjP-like_metallopeptidase"/>
</dbReference>
<feature type="domain" description="YgjP-like metallopeptidase" evidence="1">
    <location>
        <begin position="90"/>
        <end position="157"/>
    </location>
</feature>
<dbReference type="PANTHER" id="PTHR30399">
    <property type="entry name" value="UNCHARACTERIZED PROTEIN YGJP"/>
    <property type="match status" value="1"/>
</dbReference>
<proteinExistence type="predicted"/>
<dbReference type="EMBL" id="JAUUCC010000082">
    <property type="protein sequence ID" value="MEE2053789.1"/>
    <property type="molecule type" value="Genomic_DNA"/>
</dbReference>
<dbReference type="RefSeq" id="WP_330160710.1">
    <property type="nucleotide sequence ID" value="NZ_BAAAJA010000001.1"/>
</dbReference>
<dbReference type="InterPro" id="IPR053136">
    <property type="entry name" value="UTP_pyrophosphatase-like"/>
</dbReference>